<dbReference type="RefSeq" id="XP_013331729.1">
    <property type="nucleotide sequence ID" value="XM_013476275.1"/>
</dbReference>
<evidence type="ECO:0000313" key="1">
    <source>
        <dbReference type="EMBL" id="KKA25117.1"/>
    </source>
</evidence>
<name>A0A0F4Z3N4_RASE3</name>
<proteinExistence type="predicted"/>
<dbReference type="Proteomes" id="UP000053958">
    <property type="component" value="Unassembled WGS sequence"/>
</dbReference>
<comment type="caution">
    <text evidence="1">The sequence shown here is derived from an EMBL/GenBank/DDBJ whole genome shotgun (WGS) entry which is preliminary data.</text>
</comment>
<evidence type="ECO:0000313" key="2">
    <source>
        <dbReference type="Proteomes" id="UP000053958"/>
    </source>
</evidence>
<dbReference type="EMBL" id="LASV01000035">
    <property type="protein sequence ID" value="KKA25117.1"/>
    <property type="molecule type" value="Genomic_DNA"/>
</dbReference>
<dbReference type="GeneID" id="25312876"/>
<accession>A0A0F4Z3N4</accession>
<protein>
    <submittedName>
        <fullName evidence="1">Uncharacterized protein</fullName>
    </submittedName>
</protein>
<dbReference type="AlphaFoldDB" id="A0A0F4Z3N4"/>
<reference evidence="1 2" key="1">
    <citation type="submission" date="2015-04" db="EMBL/GenBank/DDBJ databases">
        <authorList>
            <person name="Heijne W.H."/>
            <person name="Fedorova N.D."/>
            <person name="Nierman W.C."/>
            <person name="Vollebregt A.W."/>
            <person name="Zhao Z."/>
            <person name="Wu L."/>
            <person name="Kumar M."/>
            <person name="Stam H."/>
            <person name="van den Berg M.A."/>
            <person name="Pel H.J."/>
        </authorList>
    </citation>
    <scope>NUCLEOTIDE SEQUENCE [LARGE SCALE GENOMIC DNA]</scope>
    <source>
        <strain evidence="1 2">CBS 393.64</strain>
    </source>
</reference>
<gene>
    <name evidence="1" type="ORF">T310_0822</name>
</gene>
<sequence length="132" mass="15034">MAEIPQTRIFKTSLGLAEQTAGTEAAVETCRSQKKKIDWPVSIVEDDKMMTVIVAVDRSIVRLFFSSMSYSTYSKPNNPSRILCHRKEGVVWTERECASKPKSNAVQCNAMQWRRRNHILCSVREDSVNLPN</sequence>
<organism evidence="1 2">
    <name type="scientific">Rasamsonia emersonii (strain ATCC 16479 / CBS 393.64 / IMI 116815)</name>
    <dbReference type="NCBI Taxonomy" id="1408163"/>
    <lineage>
        <taxon>Eukaryota</taxon>
        <taxon>Fungi</taxon>
        <taxon>Dikarya</taxon>
        <taxon>Ascomycota</taxon>
        <taxon>Pezizomycotina</taxon>
        <taxon>Eurotiomycetes</taxon>
        <taxon>Eurotiomycetidae</taxon>
        <taxon>Eurotiales</taxon>
        <taxon>Trichocomaceae</taxon>
        <taxon>Rasamsonia</taxon>
    </lineage>
</organism>
<keyword evidence="2" id="KW-1185">Reference proteome</keyword>